<keyword evidence="3" id="KW-1185">Reference proteome</keyword>
<dbReference type="Proteomes" id="UP000310200">
    <property type="component" value="Unassembled WGS sequence"/>
</dbReference>
<dbReference type="AlphaFoldDB" id="A0A4S2KXK9"/>
<dbReference type="EMBL" id="QBLH01000524">
    <property type="protein sequence ID" value="TGZ54982.1"/>
    <property type="molecule type" value="Genomic_DNA"/>
</dbReference>
<organism evidence="2 3">
    <name type="scientific">Temnothorax longispinosus</name>
    <dbReference type="NCBI Taxonomy" id="300112"/>
    <lineage>
        <taxon>Eukaryota</taxon>
        <taxon>Metazoa</taxon>
        <taxon>Ecdysozoa</taxon>
        <taxon>Arthropoda</taxon>
        <taxon>Hexapoda</taxon>
        <taxon>Insecta</taxon>
        <taxon>Pterygota</taxon>
        <taxon>Neoptera</taxon>
        <taxon>Endopterygota</taxon>
        <taxon>Hymenoptera</taxon>
        <taxon>Apocrita</taxon>
        <taxon>Aculeata</taxon>
        <taxon>Formicoidea</taxon>
        <taxon>Formicidae</taxon>
        <taxon>Myrmicinae</taxon>
        <taxon>Temnothorax</taxon>
    </lineage>
</organism>
<sequence>MAKTVVDERQFPLETPEGSRLLREKRKRKRAERRAAEFKEPRQSGIKKDAKNEMVNRTNRKRNIKRKFNIREGEPRKNEEEALGVDPGEKGTGDLRKHPVAPCTKGEMREPDGKGNGGCPRPPDRRRLGQENGAGREGVVDLSRAARGKESRRWASPAARGSVGGDTGG</sequence>
<feature type="compositionally biased region" description="Basic and acidic residues" evidence="1">
    <location>
        <begin position="69"/>
        <end position="80"/>
    </location>
</feature>
<accession>A0A4S2KXK9</accession>
<name>A0A4S2KXK9_9HYME</name>
<feature type="compositionally biased region" description="Basic residues" evidence="1">
    <location>
        <begin position="23"/>
        <end position="32"/>
    </location>
</feature>
<feature type="region of interest" description="Disordered" evidence="1">
    <location>
        <begin position="1"/>
        <end position="169"/>
    </location>
</feature>
<evidence type="ECO:0000313" key="2">
    <source>
        <dbReference type="EMBL" id="TGZ54982.1"/>
    </source>
</evidence>
<feature type="compositionally biased region" description="Basic and acidic residues" evidence="1">
    <location>
        <begin position="1"/>
        <end position="11"/>
    </location>
</feature>
<protein>
    <submittedName>
        <fullName evidence="2">Uncharacterized protein</fullName>
    </submittedName>
</protein>
<gene>
    <name evidence="2" type="ORF">DBV15_06779</name>
</gene>
<reference evidence="2 3" key="1">
    <citation type="journal article" date="2019" name="Philos. Trans. R. Soc. Lond., B, Biol. Sci.">
        <title>Ant behaviour and brain gene expression of defending hosts depend on the ecological success of the intruding social parasite.</title>
        <authorList>
            <person name="Kaur R."/>
            <person name="Stoldt M."/>
            <person name="Jongepier E."/>
            <person name="Feldmeyer B."/>
            <person name="Menzel F."/>
            <person name="Bornberg-Bauer E."/>
            <person name="Foitzik S."/>
        </authorList>
    </citation>
    <scope>NUCLEOTIDE SEQUENCE [LARGE SCALE GENOMIC DNA]</scope>
    <source>
        <tissue evidence="2">Whole body</tissue>
    </source>
</reference>
<comment type="caution">
    <text evidence="2">The sequence shown here is derived from an EMBL/GenBank/DDBJ whole genome shotgun (WGS) entry which is preliminary data.</text>
</comment>
<evidence type="ECO:0000256" key="1">
    <source>
        <dbReference type="SAM" id="MobiDB-lite"/>
    </source>
</evidence>
<feature type="compositionally biased region" description="Basic residues" evidence="1">
    <location>
        <begin position="58"/>
        <end position="68"/>
    </location>
</feature>
<feature type="compositionally biased region" description="Basic and acidic residues" evidence="1">
    <location>
        <begin position="33"/>
        <end position="54"/>
    </location>
</feature>
<feature type="compositionally biased region" description="Basic and acidic residues" evidence="1">
    <location>
        <begin position="87"/>
        <end position="97"/>
    </location>
</feature>
<evidence type="ECO:0000313" key="3">
    <source>
        <dbReference type="Proteomes" id="UP000310200"/>
    </source>
</evidence>
<proteinExistence type="predicted"/>